<dbReference type="Gene3D" id="3.40.50.1820">
    <property type="entry name" value="alpha/beta hydrolase"/>
    <property type="match status" value="1"/>
</dbReference>
<dbReference type="AlphaFoldDB" id="A0A1G9UH23"/>
<gene>
    <name evidence="1" type="ORF">SAMN04488137_0921</name>
</gene>
<dbReference type="InterPro" id="IPR029058">
    <property type="entry name" value="AB_hydrolase_fold"/>
</dbReference>
<protein>
    <recommendedName>
        <fullName evidence="3">Hydrolase</fullName>
    </recommendedName>
</protein>
<dbReference type="OrthoDB" id="2986585at2"/>
<name>A0A1G9UH23_9BACL</name>
<sequence length="246" mass="28781">MSIEERNFRLDGQWNTIHLPEQPNGFAVMIFGDCNHFVDQQTSLWKQNKDRFELIQTLKQQGYTVFYSNLYGRNWGNQEAVTLARRVYRYVIKYEILNSSIHILAEGMGALAAIDFINDMEGSIRSAVFLNPCLNLKSHFQQEKKNKLFLKRIRKEISQAYGVNEQKMDEFLERTVARFTLKHEVPVKIFHDATGTVYPFKDHSRPFEASCLEKGYAISLTIQMSSKSQEKFLAVPRFFRLYESIL</sequence>
<dbReference type="SUPFAM" id="SSF53474">
    <property type="entry name" value="alpha/beta-Hydrolases"/>
    <property type="match status" value="1"/>
</dbReference>
<organism evidence="1 2">
    <name type="scientific">Fictibacillus solisalsi</name>
    <dbReference type="NCBI Taxonomy" id="459525"/>
    <lineage>
        <taxon>Bacteria</taxon>
        <taxon>Bacillati</taxon>
        <taxon>Bacillota</taxon>
        <taxon>Bacilli</taxon>
        <taxon>Bacillales</taxon>
        <taxon>Fictibacillaceae</taxon>
        <taxon>Fictibacillus</taxon>
    </lineage>
</organism>
<evidence type="ECO:0000313" key="1">
    <source>
        <dbReference type="EMBL" id="SDM59221.1"/>
    </source>
</evidence>
<evidence type="ECO:0000313" key="2">
    <source>
        <dbReference type="Proteomes" id="UP000199544"/>
    </source>
</evidence>
<dbReference type="EMBL" id="FNHW01000001">
    <property type="protein sequence ID" value="SDM59221.1"/>
    <property type="molecule type" value="Genomic_DNA"/>
</dbReference>
<evidence type="ECO:0008006" key="3">
    <source>
        <dbReference type="Google" id="ProtNLM"/>
    </source>
</evidence>
<dbReference type="STRING" id="459525.SAMN04488137_0921"/>
<proteinExistence type="predicted"/>
<accession>A0A1G9UH23</accession>
<dbReference type="RefSeq" id="WP_090232888.1">
    <property type="nucleotide sequence ID" value="NZ_FNHW01000001.1"/>
</dbReference>
<keyword evidence="2" id="KW-1185">Reference proteome</keyword>
<dbReference type="Proteomes" id="UP000199544">
    <property type="component" value="Unassembled WGS sequence"/>
</dbReference>
<reference evidence="2" key="1">
    <citation type="submission" date="2016-10" db="EMBL/GenBank/DDBJ databases">
        <authorList>
            <person name="Varghese N."/>
            <person name="Submissions S."/>
        </authorList>
    </citation>
    <scope>NUCLEOTIDE SEQUENCE [LARGE SCALE GENOMIC DNA]</scope>
    <source>
        <strain evidence="2">CGMCC 1.6854</strain>
    </source>
</reference>